<dbReference type="EMBL" id="MN739542">
    <property type="protein sequence ID" value="QHT12202.1"/>
    <property type="molecule type" value="Genomic_DNA"/>
</dbReference>
<sequence length="179" mass="21086">MFKEFIFHYGIPSYNFVYESINNLYNIISFNVGNIIMGYNLNTLYFYENNPNVYLSSFINTSNNLNGTVIWKYNILKRTFYNYNCSYKDTNFLPILTATIKLHDKPVYDLTDFLINIKVESSNLNYPTLNYILGVFEYTTGIILSRNESYVLEYMDDKLNIKTVNLFDNISLITNCQKN</sequence>
<dbReference type="AlphaFoldDB" id="A0A6C0D770"/>
<accession>A0A6C0D770</accession>
<proteinExistence type="predicted"/>
<evidence type="ECO:0000313" key="1">
    <source>
        <dbReference type="EMBL" id="QHT12202.1"/>
    </source>
</evidence>
<protein>
    <submittedName>
        <fullName evidence="1">Uncharacterized protein</fullName>
    </submittedName>
</protein>
<reference evidence="1" key="1">
    <citation type="journal article" date="2020" name="Nature">
        <title>Giant virus diversity and host interactions through global metagenomics.</title>
        <authorList>
            <person name="Schulz F."/>
            <person name="Roux S."/>
            <person name="Paez-Espino D."/>
            <person name="Jungbluth S."/>
            <person name="Walsh D.A."/>
            <person name="Denef V.J."/>
            <person name="McMahon K.D."/>
            <person name="Konstantinidis K.T."/>
            <person name="Eloe-Fadrosh E.A."/>
            <person name="Kyrpides N.C."/>
            <person name="Woyke T."/>
        </authorList>
    </citation>
    <scope>NUCLEOTIDE SEQUENCE</scope>
    <source>
        <strain evidence="1">GVMAG-M-3300023174-129</strain>
    </source>
</reference>
<name>A0A6C0D770_9ZZZZ</name>
<organism evidence="1">
    <name type="scientific">viral metagenome</name>
    <dbReference type="NCBI Taxonomy" id="1070528"/>
    <lineage>
        <taxon>unclassified sequences</taxon>
        <taxon>metagenomes</taxon>
        <taxon>organismal metagenomes</taxon>
    </lineage>
</organism>